<dbReference type="SUPFAM" id="SSF49265">
    <property type="entry name" value="Fibronectin type III"/>
    <property type="match status" value="3"/>
</dbReference>
<comment type="caution">
    <text evidence="6">The sequence shown here is derived from an EMBL/GenBank/DDBJ whole genome shotgun (WGS) entry which is preliminary data.</text>
</comment>
<evidence type="ECO:0000256" key="3">
    <source>
        <dbReference type="ARBA" id="ARBA00023180"/>
    </source>
</evidence>
<evidence type="ECO:0000256" key="2">
    <source>
        <dbReference type="ARBA" id="ARBA00023157"/>
    </source>
</evidence>
<dbReference type="InterPro" id="IPR050991">
    <property type="entry name" value="ECM_Regulatory_Proteins"/>
</dbReference>
<feature type="region of interest" description="Disordered" evidence="4">
    <location>
        <begin position="85"/>
        <end position="159"/>
    </location>
</feature>
<dbReference type="FunFam" id="2.60.40.10:FF:000099">
    <property type="entry name" value="Fibronectin 1"/>
    <property type="match status" value="1"/>
</dbReference>
<dbReference type="InterPro" id="IPR036116">
    <property type="entry name" value="FN3_sf"/>
</dbReference>
<feature type="region of interest" description="Disordered" evidence="4">
    <location>
        <begin position="1"/>
        <end position="50"/>
    </location>
</feature>
<gene>
    <name evidence="6" type="ORF">Q5P01_018833</name>
</gene>
<dbReference type="PROSITE" id="PS50853">
    <property type="entry name" value="FN3"/>
    <property type="match status" value="2"/>
</dbReference>
<accession>A0AA88SAB4</accession>
<dbReference type="EMBL" id="JAUPFM010000014">
    <property type="protein sequence ID" value="KAK2830902.1"/>
    <property type="molecule type" value="Genomic_DNA"/>
</dbReference>
<organism evidence="6 7">
    <name type="scientific">Channa striata</name>
    <name type="common">Snakehead murrel</name>
    <name type="synonym">Ophicephalus striatus</name>
    <dbReference type="NCBI Taxonomy" id="64152"/>
    <lineage>
        <taxon>Eukaryota</taxon>
        <taxon>Metazoa</taxon>
        <taxon>Chordata</taxon>
        <taxon>Craniata</taxon>
        <taxon>Vertebrata</taxon>
        <taxon>Euteleostomi</taxon>
        <taxon>Actinopterygii</taxon>
        <taxon>Neopterygii</taxon>
        <taxon>Teleostei</taxon>
        <taxon>Neoteleostei</taxon>
        <taxon>Acanthomorphata</taxon>
        <taxon>Anabantaria</taxon>
        <taxon>Anabantiformes</taxon>
        <taxon>Channoidei</taxon>
        <taxon>Channidae</taxon>
        <taxon>Channa</taxon>
    </lineage>
</organism>
<proteinExistence type="predicted"/>
<dbReference type="GO" id="GO:0030155">
    <property type="term" value="P:regulation of cell adhesion"/>
    <property type="evidence" value="ECO:0007669"/>
    <property type="project" value="TreeGrafter"/>
</dbReference>
<dbReference type="Proteomes" id="UP001187415">
    <property type="component" value="Unassembled WGS sequence"/>
</dbReference>
<dbReference type="AlphaFoldDB" id="A0AA88SAB4"/>
<dbReference type="Pfam" id="PF00041">
    <property type="entry name" value="fn3"/>
    <property type="match status" value="2"/>
</dbReference>
<dbReference type="PANTHER" id="PTHR46708:SF1">
    <property type="entry name" value="TENASCIN"/>
    <property type="match status" value="1"/>
</dbReference>
<sequence length="404" mass="44208">MRHYMSGSKRGQDPKTNHTARRVFDSKTAQTGNPASKPVTWPDVSSTGITREPLDYVGVANRSSDGFTLIWDSPEGKYKNFVVTTKEVGKQEGPKPKQVREDQRGEHRDIGNEDDNEEQRSKPVKEADDAGSEAENRLPESVITHTPKKQSSTNIKSAAQSDKSLIKVLPGSTRSFQFEDLFPQTEYTVTLLGTGPGRLSRLHKLVISTGPEPPTNIVFSKVTENSLTVSWTKPKSPVDGFKVTYTHTEDGEPMSVSVDSEESTLTLSQLSPGSSYEVSIISTLGLDESDPVKDLVRTLPDPPTHLKAVNVTDTKALLLWRPALATIDKYTIVYGSGTGSELRISVSGNAAEQQLSGLEESTTYTVTITSQLAVWRAPWPPPALPPPAAQGEMEMVLVTYRPKM</sequence>
<evidence type="ECO:0000256" key="4">
    <source>
        <dbReference type="SAM" id="MobiDB-lite"/>
    </source>
</evidence>
<keyword evidence="2" id="KW-1015">Disulfide bond</keyword>
<feature type="domain" description="Fibronectin type-III" evidence="5">
    <location>
        <begin position="213"/>
        <end position="302"/>
    </location>
</feature>
<evidence type="ECO:0000256" key="1">
    <source>
        <dbReference type="ARBA" id="ARBA00022737"/>
    </source>
</evidence>
<evidence type="ECO:0000313" key="6">
    <source>
        <dbReference type="EMBL" id="KAK2830902.1"/>
    </source>
</evidence>
<feature type="domain" description="Fibronectin type-III" evidence="5">
    <location>
        <begin position="303"/>
        <end position="391"/>
    </location>
</feature>
<dbReference type="GO" id="GO:0005615">
    <property type="term" value="C:extracellular space"/>
    <property type="evidence" value="ECO:0007669"/>
    <property type="project" value="TreeGrafter"/>
</dbReference>
<dbReference type="SMART" id="SM00060">
    <property type="entry name" value="FN3"/>
    <property type="match status" value="3"/>
</dbReference>
<reference evidence="6" key="1">
    <citation type="submission" date="2023-07" db="EMBL/GenBank/DDBJ databases">
        <title>Chromosome-level Genome Assembly of Striped Snakehead (Channa striata).</title>
        <authorList>
            <person name="Liu H."/>
        </authorList>
    </citation>
    <scope>NUCLEOTIDE SEQUENCE</scope>
    <source>
        <strain evidence="6">Gz</strain>
        <tissue evidence="6">Muscle</tissue>
    </source>
</reference>
<name>A0AA88SAB4_CHASR</name>
<feature type="compositionally biased region" description="Basic and acidic residues" evidence="4">
    <location>
        <begin position="87"/>
        <end position="111"/>
    </location>
</feature>
<keyword evidence="1" id="KW-0677">Repeat</keyword>
<protein>
    <recommendedName>
        <fullName evidence="5">Fibronectin type-III domain-containing protein</fullName>
    </recommendedName>
</protein>
<dbReference type="InterPro" id="IPR013783">
    <property type="entry name" value="Ig-like_fold"/>
</dbReference>
<keyword evidence="7" id="KW-1185">Reference proteome</keyword>
<evidence type="ECO:0000313" key="7">
    <source>
        <dbReference type="Proteomes" id="UP001187415"/>
    </source>
</evidence>
<dbReference type="InterPro" id="IPR003961">
    <property type="entry name" value="FN3_dom"/>
</dbReference>
<dbReference type="Gene3D" id="2.60.40.10">
    <property type="entry name" value="Immunoglobulins"/>
    <property type="match status" value="3"/>
</dbReference>
<dbReference type="CDD" id="cd00063">
    <property type="entry name" value="FN3"/>
    <property type="match status" value="2"/>
</dbReference>
<keyword evidence="3" id="KW-0325">Glycoprotein</keyword>
<dbReference type="GO" id="GO:0031175">
    <property type="term" value="P:neuron projection development"/>
    <property type="evidence" value="ECO:0007669"/>
    <property type="project" value="TreeGrafter"/>
</dbReference>
<dbReference type="PANTHER" id="PTHR46708">
    <property type="entry name" value="TENASCIN"/>
    <property type="match status" value="1"/>
</dbReference>
<evidence type="ECO:0000259" key="5">
    <source>
        <dbReference type="PROSITE" id="PS50853"/>
    </source>
</evidence>
<feature type="compositionally biased region" description="Polar residues" evidence="4">
    <location>
        <begin position="149"/>
        <end position="159"/>
    </location>
</feature>
<feature type="compositionally biased region" description="Basic and acidic residues" evidence="4">
    <location>
        <begin position="118"/>
        <end position="138"/>
    </location>
</feature>